<keyword evidence="8" id="KW-1185">Reference proteome</keyword>
<evidence type="ECO:0000256" key="2">
    <source>
        <dbReference type="ARBA" id="ARBA00023015"/>
    </source>
</evidence>
<comment type="caution">
    <text evidence="7">The sequence shown here is derived from an EMBL/GenBank/DDBJ whole genome shotgun (WGS) entry which is preliminary data.</text>
</comment>
<protein>
    <submittedName>
        <fullName evidence="7">RNA polymerase sigma factor</fullName>
    </submittedName>
</protein>
<dbReference type="NCBIfam" id="TIGR02937">
    <property type="entry name" value="sigma70-ECF"/>
    <property type="match status" value="1"/>
</dbReference>
<dbReference type="GO" id="GO:0016987">
    <property type="term" value="F:sigma factor activity"/>
    <property type="evidence" value="ECO:0007669"/>
    <property type="project" value="UniProtKB-KW"/>
</dbReference>
<reference evidence="7 8" key="1">
    <citation type="journal article" date="2021" name="Arch. Microbiol.">
        <title>Harenicola maris gen. nov., sp. nov. isolated from the Sea of Japan shallow sediments.</title>
        <authorList>
            <person name="Romanenko L.A."/>
            <person name="Kurilenko V.V."/>
            <person name="Chernysheva N.Y."/>
            <person name="Tekutyeva L.A."/>
            <person name="Velansky P.V."/>
            <person name="Svetashev V.I."/>
            <person name="Isaeva M.P."/>
        </authorList>
    </citation>
    <scope>NUCLEOTIDE SEQUENCE [LARGE SCALE GENOMIC DNA]</scope>
    <source>
        <strain evidence="7 8">KMM 3653</strain>
    </source>
</reference>
<dbReference type="Gene3D" id="1.10.1740.10">
    <property type="match status" value="1"/>
</dbReference>
<dbReference type="InterPro" id="IPR013325">
    <property type="entry name" value="RNA_pol_sigma_r2"/>
</dbReference>
<dbReference type="GO" id="GO:0003677">
    <property type="term" value="F:DNA binding"/>
    <property type="evidence" value="ECO:0007669"/>
    <property type="project" value="InterPro"/>
</dbReference>
<accession>A0AAP2G541</accession>
<keyword evidence="2" id="KW-0805">Transcription regulation</keyword>
<evidence type="ECO:0000256" key="4">
    <source>
        <dbReference type="ARBA" id="ARBA00023163"/>
    </source>
</evidence>
<dbReference type="SUPFAM" id="SSF88659">
    <property type="entry name" value="Sigma3 and sigma4 domains of RNA polymerase sigma factors"/>
    <property type="match status" value="1"/>
</dbReference>
<dbReference type="InterPro" id="IPR013324">
    <property type="entry name" value="RNA_pol_sigma_r3/r4-like"/>
</dbReference>
<dbReference type="InterPro" id="IPR013249">
    <property type="entry name" value="RNA_pol_sigma70_r4_t2"/>
</dbReference>
<evidence type="ECO:0000259" key="6">
    <source>
        <dbReference type="Pfam" id="PF08281"/>
    </source>
</evidence>
<dbReference type="Pfam" id="PF08281">
    <property type="entry name" value="Sigma70_r4_2"/>
    <property type="match status" value="1"/>
</dbReference>
<evidence type="ECO:0000313" key="8">
    <source>
        <dbReference type="Proteomes" id="UP001315686"/>
    </source>
</evidence>
<dbReference type="SUPFAM" id="SSF88946">
    <property type="entry name" value="Sigma2 domain of RNA polymerase sigma factors"/>
    <property type="match status" value="1"/>
</dbReference>
<dbReference type="InterPro" id="IPR036388">
    <property type="entry name" value="WH-like_DNA-bd_sf"/>
</dbReference>
<dbReference type="AlphaFoldDB" id="A0AAP2G541"/>
<dbReference type="InterPro" id="IPR007627">
    <property type="entry name" value="RNA_pol_sigma70_r2"/>
</dbReference>
<evidence type="ECO:0000256" key="3">
    <source>
        <dbReference type="ARBA" id="ARBA00023082"/>
    </source>
</evidence>
<dbReference type="Pfam" id="PF04542">
    <property type="entry name" value="Sigma70_r2"/>
    <property type="match status" value="1"/>
</dbReference>
<evidence type="ECO:0000313" key="7">
    <source>
        <dbReference type="EMBL" id="MBT0958543.1"/>
    </source>
</evidence>
<dbReference type="CDD" id="cd06171">
    <property type="entry name" value="Sigma70_r4"/>
    <property type="match status" value="1"/>
</dbReference>
<evidence type="ECO:0000256" key="1">
    <source>
        <dbReference type="ARBA" id="ARBA00010641"/>
    </source>
</evidence>
<comment type="similarity">
    <text evidence="1">Belongs to the sigma-70 factor family. ECF subfamily.</text>
</comment>
<keyword evidence="4" id="KW-0804">Transcription</keyword>
<name>A0AAP2G541_9RHOB</name>
<dbReference type="Proteomes" id="UP001315686">
    <property type="component" value="Unassembled WGS sequence"/>
</dbReference>
<organism evidence="7 8">
    <name type="scientific">Harenicola maris</name>
    <dbReference type="NCBI Taxonomy" id="2841044"/>
    <lineage>
        <taxon>Bacteria</taxon>
        <taxon>Pseudomonadati</taxon>
        <taxon>Pseudomonadota</taxon>
        <taxon>Alphaproteobacteria</taxon>
        <taxon>Rhodobacterales</taxon>
        <taxon>Paracoccaceae</taxon>
        <taxon>Harenicola</taxon>
    </lineage>
</organism>
<keyword evidence="3" id="KW-0731">Sigma factor</keyword>
<dbReference type="InterPro" id="IPR014284">
    <property type="entry name" value="RNA_pol_sigma-70_dom"/>
</dbReference>
<dbReference type="InterPro" id="IPR039425">
    <property type="entry name" value="RNA_pol_sigma-70-like"/>
</dbReference>
<dbReference type="PANTHER" id="PTHR43133:SF25">
    <property type="entry name" value="RNA POLYMERASE SIGMA FACTOR RFAY-RELATED"/>
    <property type="match status" value="1"/>
</dbReference>
<proteinExistence type="inferred from homology"/>
<dbReference type="GO" id="GO:0006352">
    <property type="term" value="P:DNA-templated transcription initiation"/>
    <property type="evidence" value="ECO:0007669"/>
    <property type="project" value="InterPro"/>
</dbReference>
<feature type="domain" description="RNA polymerase sigma-70 region 2" evidence="5">
    <location>
        <begin position="14"/>
        <end position="77"/>
    </location>
</feature>
<sequence length="168" mass="18103">MTAPPPDIRSDLVALLPRLRRFALTLTRNGPDADDLVQATCTRALERAHQWAPETNLAAWTYTMARNLWISDRRRASTRMGAGQVDAAEAGLMAPHGPADALRGSQLMDQIMALPEGFATTLLLVSVEGHSYAEAAAVLDIPIGTVMSRMAGARKKLRAALTQEEAGL</sequence>
<gene>
    <name evidence="7" type="ORF">IV417_14230</name>
</gene>
<dbReference type="Gene3D" id="1.10.10.10">
    <property type="entry name" value="Winged helix-like DNA-binding domain superfamily/Winged helix DNA-binding domain"/>
    <property type="match status" value="1"/>
</dbReference>
<dbReference type="EMBL" id="JADQAZ010000003">
    <property type="protein sequence ID" value="MBT0958543.1"/>
    <property type="molecule type" value="Genomic_DNA"/>
</dbReference>
<dbReference type="PANTHER" id="PTHR43133">
    <property type="entry name" value="RNA POLYMERASE ECF-TYPE SIGMA FACTO"/>
    <property type="match status" value="1"/>
</dbReference>
<feature type="domain" description="RNA polymerase sigma factor 70 region 4 type 2" evidence="6">
    <location>
        <begin position="106"/>
        <end position="157"/>
    </location>
</feature>
<evidence type="ECO:0000259" key="5">
    <source>
        <dbReference type="Pfam" id="PF04542"/>
    </source>
</evidence>